<feature type="domain" description="AAA+ ATPase" evidence="1">
    <location>
        <begin position="24"/>
        <end position="277"/>
    </location>
</feature>
<gene>
    <name evidence="2" type="ORF">D7D50_02835</name>
</gene>
<dbReference type="Pfam" id="PF13175">
    <property type="entry name" value="AAA_15"/>
    <property type="match status" value="1"/>
</dbReference>
<dbReference type="InterPro" id="IPR003593">
    <property type="entry name" value="AAA+_ATPase"/>
</dbReference>
<protein>
    <recommendedName>
        <fullName evidence="1">AAA+ ATPase domain-containing protein</fullName>
    </recommendedName>
</protein>
<dbReference type="EMBL" id="CP032620">
    <property type="protein sequence ID" value="AYF93620.1"/>
    <property type="molecule type" value="Genomic_DNA"/>
</dbReference>
<sequence>MSNFTMKIRNVKNIKKLDFDIPTEKGLYALTGENGSGKSTIIASAASSFYVPWLYDYFGEPRETSKITFDLDGKRREIVAKENKSWSTPKEHIDINGFYEGSIVYGNRFRNSDYELVNKISRVSSEQLRPASEFVRKQLGLILRDDEDYYDEKLFTLKRELKLTFEKKYKIKTDLFYFSNQGSLVSQLQMSTGENLLLTVLRSLELRTNKKNDSKYPTYVYLDEIELALHPAAIHRFILFLEELVEKFNLIVFFSTHSSDILRRITPDNIFYVQNMLGGEVKLLNPCYPAFATRKLEAANYGYDFLIFVEDYLAQHIIEKVLKEQRLLSQRKILVLPIGGWKQVLKFASDIIHSHLAPASTKILIVLDGDIKEQVPSFIEEAELRFSRPPQYLPVPSLEKYLLHNLYENLDYDLMNELNDYIFQITSVEDIINNYKKNIKSGEYTKSNGKLNSGVNSGKNLYFLFNTELKKQRKTEKELVDCITEYLFRTNDKNLQKLNDFFREQLSK</sequence>
<dbReference type="InterPro" id="IPR041685">
    <property type="entry name" value="AAA_GajA/Old/RecF-like"/>
</dbReference>
<organism evidence="2 3">
    <name type="scientific">Streptococcus koreensis</name>
    <dbReference type="NCBI Taxonomy" id="2382163"/>
    <lineage>
        <taxon>Bacteria</taxon>
        <taxon>Bacillati</taxon>
        <taxon>Bacillota</taxon>
        <taxon>Bacilli</taxon>
        <taxon>Lactobacillales</taxon>
        <taxon>Streptococcaceae</taxon>
        <taxon>Streptococcus</taxon>
    </lineage>
</organism>
<dbReference type="SMART" id="SM00382">
    <property type="entry name" value="AAA"/>
    <property type="match status" value="1"/>
</dbReference>
<proteinExistence type="predicted"/>
<dbReference type="SUPFAM" id="SSF52540">
    <property type="entry name" value="P-loop containing nucleoside triphosphate hydrolases"/>
    <property type="match status" value="1"/>
</dbReference>
<dbReference type="Gene3D" id="3.40.50.300">
    <property type="entry name" value="P-loop containing nucleotide triphosphate hydrolases"/>
    <property type="match status" value="1"/>
</dbReference>
<dbReference type="PANTHER" id="PTHR43581:SF4">
    <property type="entry name" value="ATP_GTP PHOSPHATASE"/>
    <property type="match status" value="1"/>
</dbReference>
<reference evidence="3" key="1">
    <citation type="submission" date="2018-09" db="EMBL/GenBank/DDBJ databases">
        <title>Complete genome sequence of Streptococcus sp. KCOM 2890 (=JS71).</title>
        <authorList>
            <person name="Kook J.-K."/>
            <person name="Park S.-N."/>
            <person name="Lim Y.K."/>
        </authorList>
    </citation>
    <scope>NUCLEOTIDE SEQUENCE [LARGE SCALE GENOMIC DNA]</scope>
    <source>
        <strain evidence="3">JS71</strain>
    </source>
</reference>
<dbReference type="RefSeq" id="WP_120701412.1">
    <property type="nucleotide sequence ID" value="NZ_CP032620.1"/>
</dbReference>
<name>A0ABM6Z876_9STRE</name>
<evidence type="ECO:0000313" key="2">
    <source>
        <dbReference type="EMBL" id="AYF93620.1"/>
    </source>
</evidence>
<dbReference type="InterPro" id="IPR027417">
    <property type="entry name" value="P-loop_NTPase"/>
</dbReference>
<accession>A0ABM6Z876</accession>
<evidence type="ECO:0000313" key="3">
    <source>
        <dbReference type="Proteomes" id="UP000277293"/>
    </source>
</evidence>
<dbReference type="PANTHER" id="PTHR43581">
    <property type="entry name" value="ATP/GTP PHOSPHATASE"/>
    <property type="match status" value="1"/>
</dbReference>
<dbReference type="InterPro" id="IPR051396">
    <property type="entry name" value="Bact_Antivir_Def_Nuclease"/>
</dbReference>
<dbReference type="Proteomes" id="UP000277293">
    <property type="component" value="Chromosome"/>
</dbReference>
<keyword evidence="3" id="KW-1185">Reference proteome</keyword>
<evidence type="ECO:0000259" key="1">
    <source>
        <dbReference type="SMART" id="SM00382"/>
    </source>
</evidence>